<keyword evidence="1" id="KW-0812">Transmembrane</keyword>
<comment type="caution">
    <text evidence="2">The sequence shown here is derived from an EMBL/GenBank/DDBJ whole genome shotgun (WGS) entry which is preliminary data.</text>
</comment>
<protein>
    <submittedName>
        <fullName evidence="2">Uncharacterized protein</fullName>
    </submittedName>
</protein>
<dbReference type="EMBL" id="BQFW01000002">
    <property type="protein sequence ID" value="GJJ69341.1"/>
    <property type="molecule type" value="Genomic_DNA"/>
</dbReference>
<feature type="transmembrane region" description="Helical" evidence="1">
    <location>
        <begin position="218"/>
        <end position="243"/>
    </location>
</feature>
<dbReference type="OrthoDB" id="17328at2759"/>
<dbReference type="Pfam" id="PF14808">
    <property type="entry name" value="TMEM164"/>
    <property type="match status" value="1"/>
</dbReference>
<dbReference type="InterPro" id="IPR026508">
    <property type="entry name" value="TMEM164"/>
</dbReference>
<evidence type="ECO:0000313" key="3">
    <source>
        <dbReference type="Proteomes" id="UP000827284"/>
    </source>
</evidence>
<reference evidence="2" key="2">
    <citation type="journal article" date="2022" name="Microbiol. Resour. Announc.">
        <title>Whole-Genome Sequence of Entomortierella parvispora E1425, a Mucoromycotan Fungus Associated with Burkholderiaceae-Related Endosymbiotic Bacteria.</title>
        <authorList>
            <person name="Herlambang A."/>
            <person name="Guo Y."/>
            <person name="Takashima Y."/>
            <person name="Narisawa K."/>
            <person name="Ohta H."/>
            <person name="Nishizawa T."/>
        </authorList>
    </citation>
    <scope>NUCLEOTIDE SEQUENCE</scope>
    <source>
        <strain evidence="2">E1425</strain>
    </source>
</reference>
<evidence type="ECO:0000256" key="1">
    <source>
        <dbReference type="SAM" id="Phobius"/>
    </source>
</evidence>
<reference evidence="2" key="1">
    <citation type="submission" date="2021-11" db="EMBL/GenBank/DDBJ databases">
        <authorList>
            <person name="Herlambang A."/>
            <person name="Guo Y."/>
            <person name="Takashima Y."/>
            <person name="Nishizawa T."/>
        </authorList>
    </citation>
    <scope>NUCLEOTIDE SEQUENCE</scope>
    <source>
        <strain evidence="2">E1425</strain>
    </source>
</reference>
<proteinExistence type="predicted"/>
<sequence>MSLFKAFVRFLETEVVNPASKFVEKIAFEMPNVTDLADTYKGTWYLSPRQHTIEFVCYNILFFVLLRLGLHLFRKKGSAFYSPRLDQLSESISTNVLQGHFMDRAVLVLLCGSYALTVYHKVFGDNFLYLLQPCHVNLLLLIFTMIGPQGNKFANMAFNSYLHYIWATIFALSFPDTSENGLHLVIENFWFEHYLLLLVPIYLIYSGRFVLFPLSLSYAVFSYAAFSLFHSFILSGVGLLTGHNLNYMLVPPNSPVMHSFGKFYRLTVYCITFVLCLLSRYVIVEIFAVGLRYKQWKKANSNMRMQGIPLVPALTKDIKVE</sequence>
<feature type="transmembrane region" description="Helical" evidence="1">
    <location>
        <begin position="126"/>
        <end position="146"/>
    </location>
</feature>
<dbReference type="PANTHER" id="PTHR20948:SF2">
    <property type="entry name" value="TRANSMEMBRANE PROTEIN 164"/>
    <property type="match status" value="1"/>
</dbReference>
<evidence type="ECO:0000313" key="2">
    <source>
        <dbReference type="EMBL" id="GJJ69341.1"/>
    </source>
</evidence>
<keyword evidence="1" id="KW-1133">Transmembrane helix</keyword>
<feature type="transmembrane region" description="Helical" evidence="1">
    <location>
        <begin position="53"/>
        <end position="73"/>
    </location>
</feature>
<dbReference type="Proteomes" id="UP000827284">
    <property type="component" value="Unassembled WGS sequence"/>
</dbReference>
<keyword evidence="3" id="KW-1185">Reference proteome</keyword>
<feature type="transmembrane region" description="Helical" evidence="1">
    <location>
        <begin position="153"/>
        <end position="174"/>
    </location>
</feature>
<organism evidence="2 3">
    <name type="scientific">Entomortierella parvispora</name>
    <dbReference type="NCBI Taxonomy" id="205924"/>
    <lineage>
        <taxon>Eukaryota</taxon>
        <taxon>Fungi</taxon>
        <taxon>Fungi incertae sedis</taxon>
        <taxon>Mucoromycota</taxon>
        <taxon>Mortierellomycotina</taxon>
        <taxon>Mortierellomycetes</taxon>
        <taxon>Mortierellales</taxon>
        <taxon>Mortierellaceae</taxon>
        <taxon>Entomortierella</taxon>
    </lineage>
</organism>
<dbReference type="PANTHER" id="PTHR20948">
    <property type="entry name" value="TRANSMEMBRANE PROTEIN 164"/>
    <property type="match status" value="1"/>
</dbReference>
<name>A0A9P3LSS6_9FUNG</name>
<keyword evidence="1" id="KW-0472">Membrane</keyword>
<feature type="transmembrane region" description="Helical" evidence="1">
    <location>
        <begin position="263"/>
        <end position="291"/>
    </location>
</feature>
<dbReference type="AlphaFoldDB" id="A0A9P3LSS6"/>
<feature type="transmembrane region" description="Helical" evidence="1">
    <location>
        <begin position="194"/>
        <end position="211"/>
    </location>
</feature>
<accession>A0A9P3LSS6</accession>
<gene>
    <name evidence="2" type="ORF">EMPS_01687</name>
</gene>